<dbReference type="Proteomes" id="UP001515500">
    <property type="component" value="Chromosome 19"/>
</dbReference>
<feature type="coiled-coil region" evidence="2">
    <location>
        <begin position="339"/>
        <end position="454"/>
    </location>
</feature>
<feature type="coiled-coil region" evidence="2">
    <location>
        <begin position="180"/>
        <end position="295"/>
    </location>
</feature>
<keyword evidence="1 2" id="KW-0175">Coiled coil</keyword>
<dbReference type="GeneID" id="120283878"/>
<organism evidence="4 5">
    <name type="scientific">Dioscorea cayennensis subsp. rotundata</name>
    <name type="common">White Guinea yam</name>
    <name type="synonym">Dioscorea rotundata</name>
    <dbReference type="NCBI Taxonomy" id="55577"/>
    <lineage>
        <taxon>Eukaryota</taxon>
        <taxon>Viridiplantae</taxon>
        <taxon>Streptophyta</taxon>
        <taxon>Embryophyta</taxon>
        <taxon>Tracheophyta</taxon>
        <taxon>Spermatophyta</taxon>
        <taxon>Magnoliopsida</taxon>
        <taxon>Liliopsida</taxon>
        <taxon>Dioscoreales</taxon>
        <taxon>Dioscoreaceae</taxon>
        <taxon>Dioscorea</taxon>
    </lineage>
</organism>
<evidence type="ECO:0000313" key="4">
    <source>
        <dbReference type="Proteomes" id="UP001515500"/>
    </source>
</evidence>
<reference evidence="5" key="1">
    <citation type="submission" date="2025-08" db="UniProtKB">
        <authorList>
            <consortium name="RefSeq"/>
        </authorList>
    </citation>
    <scope>IDENTIFICATION</scope>
</reference>
<evidence type="ECO:0000256" key="2">
    <source>
        <dbReference type="SAM" id="Coils"/>
    </source>
</evidence>
<feature type="coiled-coil region" evidence="2">
    <location>
        <begin position="68"/>
        <end position="144"/>
    </location>
</feature>
<evidence type="ECO:0000256" key="3">
    <source>
        <dbReference type="SAM" id="MobiDB-lite"/>
    </source>
</evidence>
<protein>
    <submittedName>
        <fullName evidence="5">LOW QUALITY PROTEIN: synaptonemal complex protein ZEP1-like</fullName>
    </submittedName>
</protein>
<dbReference type="GO" id="GO:0007131">
    <property type="term" value="P:reciprocal meiotic recombination"/>
    <property type="evidence" value="ECO:0007669"/>
    <property type="project" value="TreeGrafter"/>
</dbReference>
<dbReference type="AlphaFoldDB" id="A0AB40D4M0"/>
<dbReference type="PANTHER" id="PTHR23160:SF3">
    <property type="entry name" value="SYNAPTONEMAL COMPLEX PROTEIN 1-RELATED"/>
    <property type="match status" value="1"/>
</dbReference>
<feature type="compositionally biased region" description="Basic and acidic residues" evidence="3">
    <location>
        <begin position="632"/>
        <end position="653"/>
    </location>
</feature>
<sequence>MMQKLGFAGMKGLDHLRSLGGSLAGSVKNSPVSNPRVSSDSASLGSFANLKLTAEKLVKEQASVKTDLELANAKLKKSMEQIHLLEMKLQEAVNENAKLKVKQTEDAKLWKGLDSKLLCTKTLCDQLTETLQHLAAQVRTAEEDKIFFKEKLSENLKALDDFSSLIHGLSAKLEHGETLINSGKHEILELRQQKQELEERLRLQGEAADGTLKARDAVIEQLKFTLEEHKVQLQMLKFQLQEAQHALLSKEDICKSLKATQEILEKEKNDLQCSNEDFARKINRSNEEITRLENMVHVLATTLTELDEQSRGISNQIGELFSLSATCHGLLQQEKDLTRKSVQKKFDQLDRQLSLARSENFAFKLENEELKNRIMELQKAQEIAMVQHADECRMAEDKIRILESEAETLVSKKSELEKLAEELEDKVKHLSEASSLTENQMEVLLQKVSKLESENQDVHGKLQLMLQERAQETEAFQIEIIRHEQHADSLDKQINHLRISLDEKEQLHLQFEEREKQLKEQISGTQASLAASECKLAEASKQYDLMLEGKQIELSKHLKELSQRNDQAINDIRKKFEMEKVQIAKAEKEKADNLIKDIERRCDEKISENKEEAHQYAMRIKEEHATLISRIQQDHEQRESSLKEHQKEEVQRVHLQAENELRERTSSLRKEHEIQMKSLKLQYEDDYRKLQEELELQKSKEDKQRALLHLQWKVMGENQQDDQEVNSKKEYSVSSIKMRDTHGGKENRLASTRPETGRKDANFSGLMGTPMVNLLKKVEKGNLGSAGSIPKHSKVTRHEYEVETSNGRTIKRRKTKSTLMFGEPNTRKSPRSRTPNANNDAIKLRKAVGGHPPHPSNIGDLFSEGSLNPYADDPYAFD</sequence>
<feature type="compositionally biased region" description="Basic and acidic residues" evidence="3">
    <location>
        <begin position="725"/>
        <end position="748"/>
    </location>
</feature>
<feature type="region of interest" description="Disordered" evidence="3">
    <location>
        <begin position="784"/>
        <end position="878"/>
    </location>
</feature>
<evidence type="ECO:0000256" key="1">
    <source>
        <dbReference type="ARBA" id="ARBA00023054"/>
    </source>
</evidence>
<dbReference type="RefSeq" id="XP_039146589.1">
    <property type="nucleotide sequence ID" value="XM_039290655.1"/>
</dbReference>
<dbReference type="PANTHER" id="PTHR23160">
    <property type="entry name" value="SYNAPTONEMAL COMPLEX PROTEIN-RELATED"/>
    <property type="match status" value="1"/>
</dbReference>
<feature type="region of interest" description="Disordered" evidence="3">
    <location>
        <begin position="719"/>
        <end position="765"/>
    </location>
</feature>
<gene>
    <name evidence="5" type="primary">LOC120283878</name>
</gene>
<keyword evidence="4" id="KW-1185">Reference proteome</keyword>
<feature type="coiled-coil region" evidence="2">
    <location>
        <begin position="680"/>
        <end position="707"/>
    </location>
</feature>
<evidence type="ECO:0000313" key="5">
    <source>
        <dbReference type="RefSeq" id="XP_039146589.1"/>
    </source>
</evidence>
<feature type="coiled-coil region" evidence="2">
    <location>
        <begin position="487"/>
        <end position="521"/>
    </location>
</feature>
<feature type="region of interest" description="Disordered" evidence="3">
    <location>
        <begin position="631"/>
        <end position="653"/>
    </location>
</feature>
<name>A0AB40D4M0_DIOCR</name>
<proteinExistence type="predicted"/>
<accession>A0AB40D4M0</accession>